<dbReference type="Proteomes" id="UP001558652">
    <property type="component" value="Unassembled WGS sequence"/>
</dbReference>
<accession>A0ABD0Y740</accession>
<sequence>MLEHSQRPGFVGKGTITESGFERETGKKQIPIERGRIVRVEKGENYLYSQRKIQLEPRKTGRFSDPGLYCTFALSNRHNDKDRSAKRQTYKRQRGTDWKGKKWPSASNKSRITGDTSLTWSSQTPRGSPATGSIYMSDYMFWVINTSATPVASVSKYQPLLPNRIRNDLLQDRKSRTSVTSPYLR</sequence>
<comment type="caution">
    <text evidence="2">The sequence shown here is derived from an EMBL/GenBank/DDBJ whole genome shotgun (WGS) entry which is preliminary data.</text>
</comment>
<feature type="region of interest" description="Disordered" evidence="1">
    <location>
        <begin position="80"/>
        <end position="128"/>
    </location>
</feature>
<evidence type="ECO:0000313" key="2">
    <source>
        <dbReference type="EMBL" id="KAL1123190.1"/>
    </source>
</evidence>
<dbReference type="EMBL" id="JBFDAA010000012">
    <property type="protein sequence ID" value="KAL1123190.1"/>
    <property type="molecule type" value="Genomic_DNA"/>
</dbReference>
<evidence type="ECO:0000313" key="3">
    <source>
        <dbReference type="Proteomes" id="UP001558652"/>
    </source>
</evidence>
<protein>
    <submittedName>
        <fullName evidence="2">Uncharacterized protein</fullName>
    </submittedName>
</protein>
<feature type="region of interest" description="Disordered" evidence="1">
    <location>
        <begin position="1"/>
        <end position="28"/>
    </location>
</feature>
<evidence type="ECO:0000256" key="1">
    <source>
        <dbReference type="SAM" id="MobiDB-lite"/>
    </source>
</evidence>
<organism evidence="2 3">
    <name type="scientific">Ranatra chinensis</name>
    <dbReference type="NCBI Taxonomy" id="642074"/>
    <lineage>
        <taxon>Eukaryota</taxon>
        <taxon>Metazoa</taxon>
        <taxon>Ecdysozoa</taxon>
        <taxon>Arthropoda</taxon>
        <taxon>Hexapoda</taxon>
        <taxon>Insecta</taxon>
        <taxon>Pterygota</taxon>
        <taxon>Neoptera</taxon>
        <taxon>Paraneoptera</taxon>
        <taxon>Hemiptera</taxon>
        <taxon>Heteroptera</taxon>
        <taxon>Panheteroptera</taxon>
        <taxon>Nepomorpha</taxon>
        <taxon>Nepidae</taxon>
        <taxon>Ranatrinae</taxon>
        <taxon>Ranatra</taxon>
    </lineage>
</organism>
<keyword evidence="3" id="KW-1185">Reference proteome</keyword>
<proteinExistence type="predicted"/>
<name>A0ABD0Y740_9HEMI</name>
<dbReference type="AlphaFoldDB" id="A0ABD0Y740"/>
<reference evidence="2 3" key="1">
    <citation type="submission" date="2024-07" db="EMBL/GenBank/DDBJ databases">
        <title>Chromosome-level genome assembly of the water stick insect Ranatra chinensis (Heteroptera: Nepidae).</title>
        <authorList>
            <person name="Liu X."/>
        </authorList>
    </citation>
    <scope>NUCLEOTIDE SEQUENCE [LARGE SCALE GENOMIC DNA]</scope>
    <source>
        <strain evidence="2">Cailab_2021Rc</strain>
        <tissue evidence="2">Muscle</tissue>
    </source>
</reference>
<feature type="compositionally biased region" description="Polar residues" evidence="1">
    <location>
        <begin position="105"/>
        <end position="126"/>
    </location>
</feature>
<gene>
    <name evidence="2" type="ORF">AAG570_002277</name>
</gene>